<dbReference type="CDD" id="cd22343">
    <property type="entry name" value="PDDEXK_lambda_exonuclease-like"/>
    <property type="match status" value="1"/>
</dbReference>
<dbReference type="Proteomes" id="UP001292094">
    <property type="component" value="Unassembled WGS sequence"/>
</dbReference>
<evidence type="ECO:0000313" key="3">
    <source>
        <dbReference type="Proteomes" id="UP001292094"/>
    </source>
</evidence>
<reference evidence="2" key="1">
    <citation type="submission" date="2023-11" db="EMBL/GenBank/DDBJ databases">
        <title>Genome assemblies of two species of porcelain crab, Petrolisthes cinctipes and Petrolisthes manimaculis (Anomura: Porcellanidae).</title>
        <authorList>
            <person name="Angst P."/>
        </authorList>
    </citation>
    <scope>NUCLEOTIDE SEQUENCE</scope>
    <source>
        <strain evidence="2">PB745_02</strain>
        <tissue evidence="2">Gill</tissue>
    </source>
</reference>
<protein>
    <recommendedName>
        <fullName evidence="1">YqaJ viral recombinase domain-containing protein</fullName>
    </recommendedName>
</protein>
<evidence type="ECO:0000313" key="2">
    <source>
        <dbReference type="EMBL" id="KAK4307026.1"/>
    </source>
</evidence>
<feature type="domain" description="YqaJ viral recombinase" evidence="1">
    <location>
        <begin position="159"/>
        <end position="302"/>
    </location>
</feature>
<evidence type="ECO:0000259" key="1">
    <source>
        <dbReference type="Pfam" id="PF09588"/>
    </source>
</evidence>
<name>A0AAE1U3H2_9EUCA</name>
<dbReference type="Gene3D" id="3.90.320.10">
    <property type="match status" value="1"/>
</dbReference>
<dbReference type="InterPro" id="IPR011335">
    <property type="entry name" value="Restrct_endonuc-II-like"/>
</dbReference>
<dbReference type="Pfam" id="PF09588">
    <property type="entry name" value="YqaJ"/>
    <property type="match status" value="1"/>
</dbReference>
<gene>
    <name evidence="2" type="ORF">Pmani_021188</name>
</gene>
<dbReference type="InterPro" id="IPR019080">
    <property type="entry name" value="YqaJ_viral_recombinase"/>
</dbReference>
<dbReference type="EMBL" id="JAWZYT010002050">
    <property type="protein sequence ID" value="KAK4307026.1"/>
    <property type="molecule type" value="Genomic_DNA"/>
</dbReference>
<dbReference type="GO" id="GO:0006281">
    <property type="term" value="P:DNA repair"/>
    <property type="evidence" value="ECO:0007669"/>
    <property type="project" value="UniProtKB-ARBA"/>
</dbReference>
<dbReference type="InterPro" id="IPR051703">
    <property type="entry name" value="NF-kappa-B_Signaling_Reg"/>
</dbReference>
<sequence length="359" mass="41791">MHHYPILVAGVDDPTRHSTMLIFYDRNNNFSERDDVGPSAEFSMVKPPATQYKDINAQTVLPQVTFASYITYLEKFGKQHEKKVECLYADKFLICMRHACIDSHINYIRGRVGAEMKKMVIYNVDVSLDNHGMNISEITENAVKEVEVSTRGQKSNERWARERQFRITSSNFGRICKATTRTDFKKLARDLQRKCSVRCKAIDHGNMYEKTALKKYEEMSGHTVTECGLVICKDYPFLASSPDGLVNEEKVIEIKCPYVARNSQINSSTINYLQDTPNGLQLDNNHNYYYQIQGEMMCTGREVCDLVIFTFEDLQVIKIYKDVQFIATMVNQLETFYKEHFKNSLLEKHFYRAYKDYKF</sequence>
<proteinExistence type="predicted"/>
<comment type="caution">
    <text evidence="2">The sequence shown here is derived from an EMBL/GenBank/DDBJ whole genome shotgun (WGS) entry which is preliminary data.</text>
</comment>
<organism evidence="2 3">
    <name type="scientific">Petrolisthes manimaculis</name>
    <dbReference type="NCBI Taxonomy" id="1843537"/>
    <lineage>
        <taxon>Eukaryota</taxon>
        <taxon>Metazoa</taxon>
        <taxon>Ecdysozoa</taxon>
        <taxon>Arthropoda</taxon>
        <taxon>Crustacea</taxon>
        <taxon>Multicrustacea</taxon>
        <taxon>Malacostraca</taxon>
        <taxon>Eumalacostraca</taxon>
        <taxon>Eucarida</taxon>
        <taxon>Decapoda</taxon>
        <taxon>Pleocyemata</taxon>
        <taxon>Anomura</taxon>
        <taxon>Galatheoidea</taxon>
        <taxon>Porcellanidae</taxon>
        <taxon>Petrolisthes</taxon>
    </lineage>
</organism>
<dbReference type="PANTHER" id="PTHR46609">
    <property type="entry name" value="EXONUCLEASE, PHAGE-TYPE/RECB, C-TERMINAL DOMAIN-CONTAINING PROTEIN"/>
    <property type="match status" value="1"/>
</dbReference>
<dbReference type="PANTHER" id="PTHR46609:SF8">
    <property type="entry name" value="YQAJ VIRAL RECOMBINASE DOMAIN-CONTAINING PROTEIN"/>
    <property type="match status" value="1"/>
</dbReference>
<keyword evidence="3" id="KW-1185">Reference proteome</keyword>
<dbReference type="SUPFAM" id="SSF52980">
    <property type="entry name" value="Restriction endonuclease-like"/>
    <property type="match status" value="1"/>
</dbReference>
<dbReference type="AlphaFoldDB" id="A0AAE1U3H2"/>
<dbReference type="InterPro" id="IPR011604">
    <property type="entry name" value="PDDEXK-like_dom_sf"/>
</dbReference>
<accession>A0AAE1U3H2</accession>